<feature type="coiled-coil region" evidence="1">
    <location>
        <begin position="283"/>
        <end position="341"/>
    </location>
</feature>
<gene>
    <name evidence="3" type="ORF">LCGC14_2137140</name>
</gene>
<sequence length="374" mass="40829">MARRRKRQLQDIPPRFGGLISTTPELQFQQNFPRGGGLAPAPKPLPKVLPELEEPEIPAPVKKKFSIDGKQVSKAEFQKVVQERKFVAEGGRRALTPEEAQVVSAGEAGKRERQQEILEREAARRGVSVEELPPEVQEAVTKQALVEGEGEGILQQIADAYTYVDTLGGMIPEEAQEQLIMGTLPVGPGGLLGVKQGKAVLNTAKVVTGARATQAWNGMLNVLKNKVFQKGAGWGALGYVWLTERKVGNIDSALSQVRESITLPVSLAAVNPTANVRIAFDQITDLEDDVNEYESMLQSKLIESSFNLGLTGRLLPVNQRIKKLRAAIELARGQVAKIEASGVVPTDEETIIMLDEINKILNTMEDPIKFLGVF</sequence>
<name>A0A0F9DZQ3_9ZZZZ</name>
<dbReference type="EMBL" id="LAZR01026937">
    <property type="protein sequence ID" value="KKL67224.1"/>
    <property type="molecule type" value="Genomic_DNA"/>
</dbReference>
<evidence type="ECO:0000313" key="3">
    <source>
        <dbReference type="EMBL" id="KKL67224.1"/>
    </source>
</evidence>
<accession>A0A0F9DZQ3</accession>
<organism evidence="3">
    <name type="scientific">marine sediment metagenome</name>
    <dbReference type="NCBI Taxonomy" id="412755"/>
    <lineage>
        <taxon>unclassified sequences</taxon>
        <taxon>metagenomes</taxon>
        <taxon>ecological metagenomes</taxon>
    </lineage>
</organism>
<evidence type="ECO:0000256" key="2">
    <source>
        <dbReference type="SAM" id="MobiDB-lite"/>
    </source>
</evidence>
<dbReference type="AlphaFoldDB" id="A0A0F9DZQ3"/>
<reference evidence="3" key="1">
    <citation type="journal article" date="2015" name="Nature">
        <title>Complex archaea that bridge the gap between prokaryotes and eukaryotes.</title>
        <authorList>
            <person name="Spang A."/>
            <person name="Saw J.H."/>
            <person name="Jorgensen S.L."/>
            <person name="Zaremba-Niedzwiedzka K."/>
            <person name="Martijn J."/>
            <person name="Lind A.E."/>
            <person name="van Eijk R."/>
            <person name="Schleper C."/>
            <person name="Guy L."/>
            <person name="Ettema T.J."/>
        </authorList>
    </citation>
    <scope>NUCLEOTIDE SEQUENCE</scope>
</reference>
<keyword evidence="1" id="KW-0175">Coiled coil</keyword>
<protein>
    <submittedName>
        <fullName evidence="3">Uncharacterized protein</fullName>
    </submittedName>
</protein>
<evidence type="ECO:0000256" key="1">
    <source>
        <dbReference type="SAM" id="Coils"/>
    </source>
</evidence>
<feature type="region of interest" description="Disordered" evidence="2">
    <location>
        <begin position="1"/>
        <end position="20"/>
    </location>
</feature>
<proteinExistence type="predicted"/>
<comment type="caution">
    <text evidence="3">The sequence shown here is derived from an EMBL/GenBank/DDBJ whole genome shotgun (WGS) entry which is preliminary data.</text>
</comment>